<evidence type="ECO:0000256" key="1">
    <source>
        <dbReference type="ARBA" id="ARBA00004651"/>
    </source>
</evidence>
<dbReference type="Gene3D" id="1.20.1640.10">
    <property type="entry name" value="Multidrug efflux transporter AcrB transmembrane domain"/>
    <property type="match status" value="2"/>
</dbReference>
<feature type="transmembrane region" description="Helical" evidence="6">
    <location>
        <begin position="356"/>
        <end position="379"/>
    </location>
</feature>
<dbReference type="PANTHER" id="PTHR33406">
    <property type="entry name" value="MEMBRANE PROTEIN MJ1562-RELATED"/>
    <property type="match status" value="1"/>
</dbReference>
<dbReference type="Pfam" id="PF03176">
    <property type="entry name" value="MMPL"/>
    <property type="match status" value="2"/>
</dbReference>
<feature type="transmembrane region" description="Helical" evidence="6">
    <location>
        <begin position="287"/>
        <end position="305"/>
    </location>
</feature>
<sequence>MGSSLEGVAKRLGEFVTRYKYLCLILSIVSCIGIGIGAKGLTFSNDYRAFFSPANPELLAFEAFQDKYTKNDNILIVVHQKAGNGLSKQHAMVVEQLTEAAWQTPYASRVDSVTNFQHSYAEGDELIVADLMKNTESLSEAEILQKAEIAQQEPLLKQRLIANNGKTTGINITVQYPGESLTEVPTAVKYVREIVTKAQQENPDLVFALSGISMLNNAFSESGQQDAETLTPIMYLVLIIVMYCGLRSFPGTIAAVSVVIFSSIVAMGVSGYAGIQLTPISITAPTIILTLAIADSIHVLLSYYAARKAGHKKNQAIIESLRINFIPVSITSLTTVVGFLTLNMSDAPPFADLGNITAFGIAAAWVLSLILLPSLIAILPDKKSYATRTSKLSHYLGRFGGVVAQQYRAILLLTLAAIAASAYVVPNIDLNDEFVKYFDHRVEFRRDTDFTMENLTGIYVVEFDVESGKVGGISEPEYLTNLNQFTQWLRMQPEVVHVYSYTDIVKRLNKNMHQDDAGMYRLPADRELAAQYLLLYEMSLPFGLDLTDRISMDKSATRVSLTLDNLSTGEIQSFIARTEAWLVEHTPDPMHAKATGATVMFSHIFQRNAESMLSGNLIAVIVITLIMVMTLRSIKYGVASILPNTIPMLFTFGIWALLVGQVGVAAATVTSTSLGIIVDNTVHFLSKYLRARREQGLDPTAAVKYAFETVGEAILLTTFILAGGFAVLAYSTFMINAQMGLLTAFAIVMALIVDFLFLPALLMLLAKRSEQASKASIQEGTKNEIYNV</sequence>
<dbReference type="SUPFAM" id="SSF82866">
    <property type="entry name" value="Multidrug efflux transporter AcrB transmembrane domain"/>
    <property type="match status" value="2"/>
</dbReference>
<evidence type="ECO:0000256" key="3">
    <source>
        <dbReference type="ARBA" id="ARBA00022692"/>
    </source>
</evidence>
<organism evidence="8 9">
    <name type="scientific">Pseudoalteromonas piscicida</name>
    <dbReference type="NCBI Taxonomy" id="43662"/>
    <lineage>
        <taxon>Bacteria</taxon>
        <taxon>Pseudomonadati</taxon>
        <taxon>Pseudomonadota</taxon>
        <taxon>Gammaproteobacteria</taxon>
        <taxon>Alteromonadales</taxon>
        <taxon>Pseudoalteromonadaceae</taxon>
        <taxon>Pseudoalteromonas</taxon>
    </lineage>
</organism>
<feature type="transmembrane region" description="Helical" evidence="6">
    <location>
        <begin position="253"/>
        <end position="275"/>
    </location>
</feature>
<dbReference type="InterPro" id="IPR000731">
    <property type="entry name" value="SSD"/>
</dbReference>
<dbReference type="InterPro" id="IPR050545">
    <property type="entry name" value="Mycobact_MmpL"/>
</dbReference>
<keyword evidence="4 6" id="KW-1133">Transmembrane helix</keyword>
<evidence type="ECO:0000313" key="8">
    <source>
        <dbReference type="EMBL" id="PCK33532.1"/>
    </source>
</evidence>
<dbReference type="Proteomes" id="UP000228621">
    <property type="component" value="Unassembled WGS sequence"/>
</dbReference>
<dbReference type="EMBL" id="NKHF01000006">
    <property type="protein sequence ID" value="PCK33532.1"/>
    <property type="molecule type" value="Genomic_DNA"/>
</dbReference>
<feature type="transmembrane region" description="Helical" evidence="6">
    <location>
        <begin position="229"/>
        <end position="246"/>
    </location>
</feature>
<feature type="transmembrane region" description="Helical" evidence="6">
    <location>
        <begin position="612"/>
        <end position="631"/>
    </location>
</feature>
<dbReference type="InterPro" id="IPR004869">
    <property type="entry name" value="MMPL_dom"/>
</dbReference>
<proteinExistence type="predicted"/>
<dbReference type="GO" id="GO:0005886">
    <property type="term" value="C:plasma membrane"/>
    <property type="evidence" value="ECO:0007669"/>
    <property type="project" value="UniProtKB-SubCell"/>
</dbReference>
<feature type="transmembrane region" description="Helical" evidence="6">
    <location>
        <begin position="325"/>
        <end position="344"/>
    </location>
</feature>
<feature type="domain" description="SSD" evidence="7">
    <location>
        <begin position="637"/>
        <end position="764"/>
    </location>
</feature>
<feature type="transmembrane region" description="Helical" evidence="6">
    <location>
        <begin position="21"/>
        <end position="38"/>
    </location>
</feature>
<dbReference type="OrthoDB" id="9803781at2"/>
<feature type="transmembrane region" description="Helical" evidence="6">
    <location>
        <begin position="713"/>
        <end position="735"/>
    </location>
</feature>
<feature type="transmembrane region" description="Helical" evidence="6">
    <location>
        <begin position="664"/>
        <end position="685"/>
    </location>
</feature>
<evidence type="ECO:0000256" key="5">
    <source>
        <dbReference type="ARBA" id="ARBA00023136"/>
    </source>
</evidence>
<comment type="caution">
    <text evidence="8">The sequence shown here is derived from an EMBL/GenBank/DDBJ whole genome shotgun (WGS) entry which is preliminary data.</text>
</comment>
<dbReference type="PROSITE" id="PS50156">
    <property type="entry name" value="SSD"/>
    <property type="match status" value="2"/>
</dbReference>
<accession>A0A2A5JVM9</accession>
<feature type="domain" description="SSD" evidence="7">
    <location>
        <begin position="253"/>
        <end position="378"/>
    </location>
</feature>
<evidence type="ECO:0000256" key="4">
    <source>
        <dbReference type="ARBA" id="ARBA00022989"/>
    </source>
</evidence>
<dbReference type="PANTHER" id="PTHR33406:SF12">
    <property type="entry name" value="BLR2997 PROTEIN"/>
    <property type="match status" value="1"/>
</dbReference>
<feature type="transmembrane region" description="Helical" evidence="6">
    <location>
        <begin position="407"/>
        <end position="425"/>
    </location>
</feature>
<dbReference type="AlphaFoldDB" id="A0A2A5JVM9"/>
<keyword evidence="3 6" id="KW-0812">Transmembrane</keyword>
<keyword evidence="2" id="KW-1003">Cell membrane</keyword>
<feature type="transmembrane region" description="Helical" evidence="6">
    <location>
        <begin position="741"/>
        <end position="766"/>
    </location>
</feature>
<name>A0A2A5JVM9_PSEO7</name>
<dbReference type="RefSeq" id="WP_099640355.1">
    <property type="nucleotide sequence ID" value="NZ_NKHF01000006.1"/>
</dbReference>
<evidence type="ECO:0000256" key="2">
    <source>
        <dbReference type="ARBA" id="ARBA00022475"/>
    </source>
</evidence>
<evidence type="ECO:0000313" key="9">
    <source>
        <dbReference type="Proteomes" id="UP000228621"/>
    </source>
</evidence>
<reference evidence="9" key="1">
    <citation type="journal article" date="2019" name="Genome Announc.">
        <title>Draft Genome Sequence of Pseudoalteromonas piscicida Strain 36Y ROTHPW, an Hypersaline Seawater Isolate from the South Coast of Sonora, Mexico.</title>
        <authorList>
            <person name="Sanchez-Diaz R."/>
            <person name="Molina-Garza Z.J."/>
            <person name="Cruz-Suarez L.E."/>
            <person name="Selvin J."/>
            <person name="Kiran G.S."/>
            <person name="Ibarra-Gamez J.C."/>
            <person name="Gomez-Gil B."/>
            <person name="Galaviz-Silva L."/>
        </authorList>
    </citation>
    <scope>NUCLEOTIDE SEQUENCE [LARGE SCALE GENOMIC DNA]</scope>
    <source>
        <strain evidence="9">36Y_RITHPW</strain>
    </source>
</reference>
<keyword evidence="5 6" id="KW-0472">Membrane</keyword>
<gene>
    <name evidence="8" type="ORF">CEX98_01370</name>
</gene>
<comment type="subcellular location">
    <subcellularLocation>
        <location evidence="1">Cell membrane</location>
        <topology evidence="1">Multi-pass membrane protein</topology>
    </subcellularLocation>
</comment>
<evidence type="ECO:0000256" key="6">
    <source>
        <dbReference type="SAM" id="Phobius"/>
    </source>
</evidence>
<feature type="transmembrane region" description="Helical" evidence="6">
    <location>
        <begin position="638"/>
        <end position="658"/>
    </location>
</feature>
<protein>
    <submittedName>
        <fullName evidence="8">RND transporter</fullName>
    </submittedName>
</protein>
<keyword evidence="9" id="KW-1185">Reference proteome</keyword>
<evidence type="ECO:0000259" key="7">
    <source>
        <dbReference type="PROSITE" id="PS50156"/>
    </source>
</evidence>